<reference evidence="6 7" key="1">
    <citation type="submission" date="2011-04" db="EMBL/GenBank/DDBJ databases">
        <title>The Genome Sequence of Clostridium citroniae WAL-19142.</title>
        <authorList>
            <consortium name="The Broad Institute Genome Sequencing Platform"/>
            <person name="Earl A."/>
            <person name="Ward D."/>
            <person name="Feldgarden M."/>
            <person name="Gevers D."/>
            <person name="Warren Y.A."/>
            <person name="Tyrrell K.L."/>
            <person name="Citron D.M."/>
            <person name="Goldstein E.J."/>
            <person name="Daigneault M."/>
            <person name="Allen-Vercoe E."/>
            <person name="Young S.K."/>
            <person name="Zeng Q."/>
            <person name="Gargeya S."/>
            <person name="Fitzgerald M."/>
            <person name="Haas B."/>
            <person name="Abouelleil A."/>
            <person name="Alvarado L."/>
            <person name="Arachchi H.M."/>
            <person name="Berlin A."/>
            <person name="Brown A."/>
            <person name="Chapman S.B."/>
            <person name="Chen Z."/>
            <person name="Dunbar C."/>
            <person name="Freedman E."/>
            <person name="Gearin G."/>
            <person name="Gellesch M."/>
            <person name="Goldberg J."/>
            <person name="Griggs A."/>
            <person name="Gujja S."/>
            <person name="Heilman E.R."/>
            <person name="Heiman D."/>
            <person name="Howarth C."/>
            <person name="Larson L."/>
            <person name="Lui A."/>
            <person name="MacDonald P.J."/>
            <person name="Mehta T."/>
            <person name="Montmayeur A."/>
            <person name="Murphy C."/>
            <person name="Neiman D."/>
            <person name="Pearson M."/>
            <person name="Priest M."/>
            <person name="Roberts A."/>
            <person name="Saif S."/>
            <person name="Shea T."/>
            <person name="Shenoy N."/>
            <person name="Sisk P."/>
            <person name="Stolte C."/>
            <person name="Sykes S."/>
            <person name="White J."/>
            <person name="Yandava C."/>
            <person name="Wortman J."/>
            <person name="Nusbaum C."/>
            <person name="Birren B."/>
        </authorList>
    </citation>
    <scope>NUCLEOTIDE SEQUENCE [LARGE SCALE GENOMIC DNA]</scope>
    <source>
        <strain evidence="6 7">WAL-19142</strain>
    </source>
</reference>
<dbReference type="PANTHER" id="PTHR30349">
    <property type="entry name" value="PHAGE INTEGRASE-RELATED"/>
    <property type="match status" value="1"/>
</dbReference>
<dbReference type="Gene3D" id="1.10.443.10">
    <property type="entry name" value="Intergrase catalytic core"/>
    <property type="match status" value="1"/>
</dbReference>
<dbReference type="GO" id="GO:0003677">
    <property type="term" value="F:DNA binding"/>
    <property type="evidence" value="ECO:0007669"/>
    <property type="project" value="UniProtKB-UniRule"/>
</dbReference>
<accession>A0A0J9BCG9</accession>
<proteinExistence type="predicted"/>
<keyword evidence="2" id="KW-0233">DNA recombination</keyword>
<dbReference type="Pfam" id="PF00589">
    <property type="entry name" value="Phage_integrase"/>
    <property type="match status" value="1"/>
</dbReference>
<dbReference type="PROSITE" id="PS51898">
    <property type="entry name" value="TYR_RECOMBINASE"/>
    <property type="match status" value="1"/>
</dbReference>
<dbReference type="InterPro" id="IPR013762">
    <property type="entry name" value="Integrase-like_cat_sf"/>
</dbReference>
<dbReference type="InterPro" id="IPR044068">
    <property type="entry name" value="CB"/>
</dbReference>
<dbReference type="AlphaFoldDB" id="A0A0J9BCG9"/>
<dbReference type="GeneID" id="93166648"/>
<keyword evidence="1 3" id="KW-0238">DNA-binding</keyword>
<sequence length="412" mass="46478">MPTQHHKIPIEGLLESYESALTELGYSITTKLLFVKRAGLIIRWHQDKGLMYFDQAVINQYIREIDESYFKGGMQKKYYDRLRGEVDRFACYVHSGKGGALPSPLRGAKQKLTAGFEQIAEEFITGNFHPNTRCDIRWVTYKYFGWLEEQGFTDLSGVSAAQIQRFLLDCSEHYAPSTIHDIRLYLKKLYAFLYETGLADDSYSILFSFAVNREKRVFPVLPKSDIAKLLDAIDRTKVKGKRDYAIMMLGTVIGLRACDIVTLKLTDIDWLHGEIRITQSKTSNPVILPLTQDVGEALKDYILNARSDTVDREIFLRINAPHTRLAAAVTVGEIYRDCCIAAGLPVSKRFHNLRRALGTSMVENSVSVYDVAQVFGDRDINSTKPYLAADMAHLKMCALSFEGIGQTGGDAV</sequence>
<dbReference type="PANTHER" id="PTHR30349:SF81">
    <property type="entry name" value="TYROSINE RECOMBINASE XERC"/>
    <property type="match status" value="1"/>
</dbReference>
<dbReference type="InterPro" id="IPR010998">
    <property type="entry name" value="Integrase_recombinase_N"/>
</dbReference>
<evidence type="ECO:0000256" key="1">
    <source>
        <dbReference type="ARBA" id="ARBA00023125"/>
    </source>
</evidence>
<dbReference type="InterPro" id="IPR011010">
    <property type="entry name" value="DNA_brk_join_enz"/>
</dbReference>
<evidence type="ECO:0008006" key="8">
    <source>
        <dbReference type="Google" id="ProtNLM"/>
    </source>
</evidence>
<gene>
    <name evidence="6" type="ORF">HMPREF9470_05605</name>
</gene>
<dbReference type="InterPro" id="IPR050090">
    <property type="entry name" value="Tyrosine_recombinase_XerCD"/>
</dbReference>
<comment type="caution">
    <text evidence="6">The sequence shown here is derived from an EMBL/GenBank/DDBJ whole genome shotgun (WGS) entry which is preliminary data.</text>
</comment>
<evidence type="ECO:0000256" key="2">
    <source>
        <dbReference type="ARBA" id="ARBA00023172"/>
    </source>
</evidence>
<organism evidence="6 7">
    <name type="scientific">[Clostridium] citroniae WAL-19142</name>
    <dbReference type="NCBI Taxonomy" id="742734"/>
    <lineage>
        <taxon>Bacteria</taxon>
        <taxon>Bacillati</taxon>
        <taxon>Bacillota</taxon>
        <taxon>Clostridia</taxon>
        <taxon>Lachnospirales</taxon>
        <taxon>Lachnospiraceae</taxon>
        <taxon>Enterocloster</taxon>
    </lineage>
</organism>
<dbReference type="RefSeq" id="WP_048931340.1">
    <property type="nucleotide sequence ID" value="NZ_KQ235889.1"/>
</dbReference>
<dbReference type="GO" id="GO:0015074">
    <property type="term" value="P:DNA integration"/>
    <property type="evidence" value="ECO:0007669"/>
    <property type="project" value="InterPro"/>
</dbReference>
<evidence type="ECO:0000313" key="7">
    <source>
        <dbReference type="Proteomes" id="UP000037392"/>
    </source>
</evidence>
<evidence type="ECO:0000313" key="6">
    <source>
        <dbReference type="EMBL" id="KMW10092.1"/>
    </source>
</evidence>
<dbReference type="PROSITE" id="PS51900">
    <property type="entry name" value="CB"/>
    <property type="match status" value="1"/>
</dbReference>
<dbReference type="SUPFAM" id="SSF56349">
    <property type="entry name" value="DNA breaking-rejoining enzymes"/>
    <property type="match status" value="1"/>
</dbReference>
<name>A0A0J9BCG9_9FIRM</name>
<dbReference type="PATRIC" id="fig|742734.4.peg.6004"/>
<evidence type="ECO:0000259" key="4">
    <source>
        <dbReference type="PROSITE" id="PS51898"/>
    </source>
</evidence>
<dbReference type="Proteomes" id="UP000037392">
    <property type="component" value="Unassembled WGS sequence"/>
</dbReference>
<feature type="domain" description="Core-binding (CB)" evidence="5">
    <location>
        <begin position="114"/>
        <end position="194"/>
    </location>
</feature>
<dbReference type="Gene3D" id="1.10.150.130">
    <property type="match status" value="1"/>
</dbReference>
<feature type="domain" description="Tyr recombinase" evidence="4">
    <location>
        <begin position="216"/>
        <end position="399"/>
    </location>
</feature>
<evidence type="ECO:0000256" key="3">
    <source>
        <dbReference type="PROSITE-ProRule" id="PRU01248"/>
    </source>
</evidence>
<evidence type="ECO:0000259" key="5">
    <source>
        <dbReference type="PROSITE" id="PS51900"/>
    </source>
</evidence>
<dbReference type="EMBL" id="ADLK01000061">
    <property type="protein sequence ID" value="KMW10092.1"/>
    <property type="molecule type" value="Genomic_DNA"/>
</dbReference>
<dbReference type="InterPro" id="IPR002104">
    <property type="entry name" value="Integrase_catalytic"/>
</dbReference>
<dbReference type="GO" id="GO:0006310">
    <property type="term" value="P:DNA recombination"/>
    <property type="evidence" value="ECO:0007669"/>
    <property type="project" value="UniProtKB-KW"/>
</dbReference>
<protein>
    <recommendedName>
        <fullName evidence="8">Tyr recombinase domain-containing protein</fullName>
    </recommendedName>
</protein>